<comment type="caution">
    <text evidence="6">The sequence shown here is derived from an EMBL/GenBank/DDBJ whole genome shotgun (WGS) entry which is preliminary data.</text>
</comment>
<accession>A0A2J8A9Y4</accession>
<dbReference type="AlphaFoldDB" id="A0A2J8A9Y4"/>
<keyword evidence="7" id="KW-1185">Reference proteome</keyword>
<keyword evidence="4" id="KW-0560">Oxidoreductase</keyword>
<evidence type="ECO:0000256" key="2">
    <source>
        <dbReference type="ARBA" id="ARBA00022630"/>
    </source>
</evidence>
<dbReference type="PANTHER" id="PTHR43557">
    <property type="entry name" value="APOPTOSIS-INDUCING FACTOR 1"/>
    <property type="match status" value="1"/>
</dbReference>
<comment type="cofactor">
    <cofactor evidence="1">
        <name>FAD</name>
        <dbReference type="ChEBI" id="CHEBI:57692"/>
    </cofactor>
</comment>
<name>A0A2J8A9Y4_9CHLO</name>
<sequence>VTGVDYKEAAGEAGGGGGVLEAALVVVGVGARPNVELFAGQVEAAARGIKVDGQMETSVPGVYAVGDVAAFPLRSVATGEVEHARQEHVTHCSACHSGSSCRQCEHLRARELDHRANRES</sequence>
<dbReference type="SUPFAM" id="SSF51905">
    <property type="entry name" value="FAD/NAD(P)-binding domain"/>
    <property type="match status" value="1"/>
</dbReference>
<evidence type="ECO:0000313" key="7">
    <source>
        <dbReference type="Proteomes" id="UP000236333"/>
    </source>
</evidence>
<dbReference type="Proteomes" id="UP000236333">
    <property type="component" value="Unassembled WGS sequence"/>
</dbReference>
<gene>
    <name evidence="6" type="ORF">TSOC_004074</name>
</gene>
<dbReference type="InterPro" id="IPR050446">
    <property type="entry name" value="FAD-oxidoreductase/Apoptosis"/>
</dbReference>
<evidence type="ECO:0000313" key="6">
    <source>
        <dbReference type="EMBL" id="PNH09338.1"/>
    </source>
</evidence>
<evidence type="ECO:0000259" key="5">
    <source>
        <dbReference type="Pfam" id="PF07992"/>
    </source>
</evidence>
<organism evidence="6 7">
    <name type="scientific">Tetrabaena socialis</name>
    <dbReference type="NCBI Taxonomy" id="47790"/>
    <lineage>
        <taxon>Eukaryota</taxon>
        <taxon>Viridiplantae</taxon>
        <taxon>Chlorophyta</taxon>
        <taxon>core chlorophytes</taxon>
        <taxon>Chlorophyceae</taxon>
        <taxon>CS clade</taxon>
        <taxon>Chlamydomonadales</taxon>
        <taxon>Tetrabaenaceae</taxon>
        <taxon>Tetrabaena</taxon>
    </lineage>
</organism>
<feature type="non-terminal residue" evidence="6">
    <location>
        <position position="1"/>
    </location>
</feature>
<dbReference type="Pfam" id="PF07992">
    <property type="entry name" value="Pyr_redox_2"/>
    <property type="match status" value="1"/>
</dbReference>
<feature type="domain" description="FAD/NAD(P)-binding" evidence="5">
    <location>
        <begin position="14"/>
        <end position="78"/>
    </location>
</feature>
<evidence type="ECO:0000256" key="3">
    <source>
        <dbReference type="ARBA" id="ARBA00022827"/>
    </source>
</evidence>
<dbReference type="OrthoDB" id="1711767at2759"/>
<keyword evidence="3" id="KW-0274">FAD</keyword>
<dbReference type="PRINTS" id="PR00368">
    <property type="entry name" value="FADPNR"/>
</dbReference>
<proteinExistence type="predicted"/>
<dbReference type="GO" id="GO:0005737">
    <property type="term" value="C:cytoplasm"/>
    <property type="evidence" value="ECO:0007669"/>
    <property type="project" value="TreeGrafter"/>
</dbReference>
<reference evidence="6 7" key="1">
    <citation type="journal article" date="2017" name="Mol. Biol. Evol.">
        <title>The 4-celled Tetrabaena socialis nuclear genome reveals the essential components for genetic control of cell number at the origin of multicellularity in the volvocine lineage.</title>
        <authorList>
            <person name="Featherston J."/>
            <person name="Arakaki Y."/>
            <person name="Hanschen E.R."/>
            <person name="Ferris P.J."/>
            <person name="Michod R.E."/>
            <person name="Olson B.J.S.C."/>
            <person name="Nozaki H."/>
            <person name="Durand P.M."/>
        </authorList>
    </citation>
    <scope>NUCLEOTIDE SEQUENCE [LARGE SCALE GENOMIC DNA]</scope>
    <source>
        <strain evidence="6 7">NIES-571</strain>
    </source>
</reference>
<dbReference type="PANTHER" id="PTHR43557:SF2">
    <property type="entry name" value="RIESKE DOMAIN-CONTAINING PROTEIN-RELATED"/>
    <property type="match status" value="1"/>
</dbReference>
<dbReference type="GO" id="GO:0016651">
    <property type="term" value="F:oxidoreductase activity, acting on NAD(P)H"/>
    <property type="evidence" value="ECO:0007669"/>
    <property type="project" value="TreeGrafter"/>
</dbReference>
<evidence type="ECO:0000256" key="4">
    <source>
        <dbReference type="ARBA" id="ARBA00023002"/>
    </source>
</evidence>
<dbReference type="EMBL" id="PGGS01000095">
    <property type="protein sequence ID" value="PNH09338.1"/>
    <property type="molecule type" value="Genomic_DNA"/>
</dbReference>
<protein>
    <submittedName>
        <fullName evidence="6">Monodehydroascorbate reductase</fullName>
    </submittedName>
</protein>
<dbReference type="InterPro" id="IPR036188">
    <property type="entry name" value="FAD/NAD-bd_sf"/>
</dbReference>
<dbReference type="InterPro" id="IPR023753">
    <property type="entry name" value="FAD/NAD-binding_dom"/>
</dbReference>
<evidence type="ECO:0000256" key="1">
    <source>
        <dbReference type="ARBA" id="ARBA00001974"/>
    </source>
</evidence>
<keyword evidence="2" id="KW-0285">Flavoprotein</keyword>
<dbReference type="Gene3D" id="3.50.50.60">
    <property type="entry name" value="FAD/NAD(P)-binding domain"/>
    <property type="match status" value="1"/>
</dbReference>
<dbReference type="PRINTS" id="PR00469">
    <property type="entry name" value="PNDRDTASEII"/>
</dbReference>